<evidence type="ECO:0000256" key="1">
    <source>
        <dbReference type="ARBA" id="ARBA00008665"/>
    </source>
</evidence>
<dbReference type="Pfam" id="PF17776">
    <property type="entry name" value="NLRC4_HD2"/>
    <property type="match status" value="1"/>
</dbReference>
<evidence type="ECO:0000313" key="9">
    <source>
        <dbReference type="Proteomes" id="UP000694398"/>
    </source>
</evidence>
<evidence type="ECO:0000256" key="2">
    <source>
        <dbReference type="ARBA" id="ARBA00022614"/>
    </source>
</evidence>
<dbReference type="OMA" id="HLTQMKC"/>
<dbReference type="Proteomes" id="UP000694398">
    <property type="component" value="Unassembled WGS sequence"/>
</dbReference>
<keyword evidence="5" id="KW-0067">ATP-binding</keyword>
<dbReference type="GeneID" id="102006235"/>
<keyword evidence="4" id="KW-0547">Nucleotide-binding</keyword>
<evidence type="ECO:0000313" key="8">
    <source>
        <dbReference type="Ensembl" id="ENSCLAP00000024372.1"/>
    </source>
</evidence>
<organism evidence="8 9">
    <name type="scientific">Chinchilla lanigera</name>
    <name type="common">Long-tailed chinchilla</name>
    <name type="synonym">Chinchilla villidera</name>
    <dbReference type="NCBI Taxonomy" id="34839"/>
    <lineage>
        <taxon>Eukaryota</taxon>
        <taxon>Metazoa</taxon>
        <taxon>Chordata</taxon>
        <taxon>Craniata</taxon>
        <taxon>Vertebrata</taxon>
        <taxon>Euteleostomi</taxon>
        <taxon>Mammalia</taxon>
        <taxon>Eutheria</taxon>
        <taxon>Euarchontoglires</taxon>
        <taxon>Glires</taxon>
        <taxon>Rodentia</taxon>
        <taxon>Hystricomorpha</taxon>
        <taxon>Chinchillidae</taxon>
        <taxon>Chinchilla</taxon>
    </lineage>
</organism>
<evidence type="ECO:0000259" key="7">
    <source>
        <dbReference type="PROSITE" id="PS50837"/>
    </source>
</evidence>
<dbReference type="RefSeq" id="XP_013367206.1">
    <property type="nucleotide sequence ID" value="XM_013511752.1"/>
</dbReference>
<evidence type="ECO:0000256" key="3">
    <source>
        <dbReference type="ARBA" id="ARBA00022737"/>
    </source>
</evidence>
<dbReference type="Pfam" id="PF13516">
    <property type="entry name" value="LRR_6"/>
    <property type="match status" value="3"/>
</dbReference>
<keyword evidence="2" id="KW-0433">Leucine-rich repeat</keyword>
<dbReference type="Ensembl" id="ENSCLAT00000024607.1">
    <property type="protein sequence ID" value="ENSCLAP00000024372.1"/>
    <property type="gene ID" value="ENSCLAG00000016738.1"/>
</dbReference>
<comment type="similarity">
    <text evidence="1">Belongs to the NLRP family.</text>
</comment>
<dbReference type="InterPro" id="IPR041267">
    <property type="entry name" value="NLRP_HD2"/>
</dbReference>
<reference evidence="8" key="2">
    <citation type="submission" date="2025-09" db="UniProtKB">
        <authorList>
            <consortium name="Ensembl"/>
        </authorList>
    </citation>
    <scope>IDENTIFICATION</scope>
</reference>
<dbReference type="CDD" id="cd00116">
    <property type="entry name" value="LRR_RI"/>
    <property type="match status" value="1"/>
</dbReference>
<keyword evidence="9" id="KW-1185">Reference proteome</keyword>
<dbReference type="PANTHER" id="PTHR45690">
    <property type="entry name" value="NACHT, LRR AND PYD DOMAINS-CONTAINING PROTEIN 12"/>
    <property type="match status" value="1"/>
</dbReference>
<dbReference type="PROSITE" id="PS50824">
    <property type="entry name" value="DAPIN"/>
    <property type="match status" value="1"/>
</dbReference>
<dbReference type="GeneTree" id="ENSGT00940000162005"/>
<dbReference type="CTD" id="338323"/>
<dbReference type="InterPro" id="IPR041075">
    <property type="entry name" value="NOD1/2_WH"/>
</dbReference>
<proteinExistence type="inferred from homology"/>
<dbReference type="InterPro" id="IPR050637">
    <property type="entry name" value="NLRP_innate_immun_reg"/>
</dbReference>
<dbReference type="SMART" id="SM01289">
    <property type="entry name" value="PYRIN"/>
    <property type="match status" value="1"/>
</dbReference>
<name>A0A8C2W7T8_CHILA</name>
<dbReference type="GO" id="GO:0007283">
    <property type="term" value="P:spermatogenesis"/>
    <property type="evidence" value="ECO:0007669"/>
    <property type="project" value="Ensembl"/>
</dbReference>
<evidence type="ECO:0000256" key="5">
    <source>
        <dbReference type="ARBA" id="ARBA00022840"/>
    </source>
</evidence>
<dbReference type="SUPFAM" id="SSF52540">
    <property type="entry name" value="P-loop containing nucleoside triphosphate hydrolases"/>
    <property type="match status" value="1"/>
</dbReference>
<evidence type="ECO:0000259" key="6">
    <source>
        <dbReference type="PROSITE" id="PS50824"/>
    </source>
</evidence>
<dbReference type="Pfam" id="PF05729">
    <property type="entry name" value="NACHT"/>
    <property type="match status" value="1"/>
</dbReference>
<dbReference type="SUPFAM" id="SSF52047">
    <property type="entry name" value="RNI-like"/>
    <property type="match status" value="2"/>
</dbReference>
<dbReference type="PROSITE" id="PS50837">
    <property type="entry name" value="NACHT"/>
    <property type="match status" value="1"/>
</dbReference>
<reference evidence="8" key="1">
    <citation type="submission" date="2025-08" db="UniProtKB">
        <authorList>
            <consortium name="Ensembl"/>
        </authorList>
    </citation>
    <scope>IDENTIFICATION</scope>
</reference>
<dbReference type="CDD" id="cd08320">
    <property type="entry name" value="Pyrin_NALPs"/>
    <property type="match status" value="1"/>
</dbReference>
<dbReference type="GO" id="GO:0005737">
    <property type="term" value="C:cytoplasm"/>
    <property type="evidence" value="ECO:0007669"/>
    <property type="project" value="TreeGrafter"/>
</dbReference>
<feature type="domain" description="Pyrin" evidence="6">
    <location>
        <begin position="4"/>
        <end position="100"/>
    </location>
</feature>
<dbReference type="OrthoDB" id="120976at2759"/>
<dbReference type="Pfam" id="PF02758">
    <property type="entry name" value="PYRIN"/>
    <property type="match status" value="1"/>
</dbReference>
<dbReference type="PANTHER" id="PTHR45690:SF15">
    <property type="entry name" value="NACHT, LRR AND PYD DOMAINS-CONTAINING PROTEIN 14"/>
    <property type="match status" value="1"/>
</dbReference>
<dbReference type="InterPro" id="IPR001611">
    <property type="entry name" value="Leu-rich_rpt"/>
</dbReference>
<dbReference type="SUPFAM" id="SSF47986">
    <property type="entry name" value="DEATH domain"/>
    <property type="match status" value="1"/>
</dbReference>
<accession>A0A8C2W7T8</accession>
<dbReference type="FunFam" id="3.40.50.300:FF:000442">
    <property type="entry name" value="NACHT, LRR and PYD domains-containing protein 3"/>
    <property type="match status" value="1"/>
</dbReference>
<keyword evidence="3" id="KW-0677">Repeat</keyword>
<protein>
    <submittedName>
        <fullName evidence="8">NLR family pyrin domain containing 14</fullName>
    </submittedName>
</protein>
<dbReference type="AlphaFoldDB" id="A0A8C2W7T8"/>
<dbReference type="InterPro" id="IPR011029">
    <property type="entry name" value="DEATH-like_dom_sf"/>
</dbReference>
<dbReference type="Gene3D" id="3.40.50.300">
    <property type="entry name" value="P-loop containing nucleotide triphosphate hydrolases"/>
    <property type="match status" value="1"/>
</dbReference>
<sequence>MDKMADSSSFSSFSDFGLLWYLEELNNEELNKFKLLLKETMAPGRCVMPWTAVKMANRKQLANLINKYYPGKQAWTITLRLFAKLNLKDLYERAKAETNWTEKMGPEVAEAGEIPEAMLSARTEYKLRIKEKFHILDKNYLLGKPLDFHHGASQQQQKLLERLFDVNVRGGEQLHTVVLRGAAGVGKTTLMRKAMLLWAEGKLYRHKFTYVFYLSGREISQVKEKSFAQLISKDWPSTEIPIEKILSQPSRILFIIDGFDELNFAFEEPEFALCGDWTQVHPVSFLISSLLRKVMLPESSLLVTVRLTASNRLKRLFSQNLLKSQCYVDLKGMSQDERKEHIYKFFEEESWAVNVFNAIRNNERLFDMCHVPLVCQLVCTCLKQQMERNDDITRLCQTTTAVLTCYISSVFSPGDGYLPSLPNEAQLRSMCYLAAKGVWTMTHVLYRNDLRKHGLTTCDTSVFLDMNILQKDADYDNCYLFAHLHIQEFFAAMFYVLKSDWEDREDSSQSFGDLNLLLDSKSDRDPHLTQLKYFLFGLLNEELVKQLEETLKCKMSLKIKWEVLQWIKVLGNSDISPSQLVFLDLFHYLYETQDEAFVAQAMGNFSKVFINICKEIHLLVSSFCLKHCRCLQTLKLDIIMINSSSAAETKQVDGDRITQCWQNLFSVLHTNEHLTELDLCHSNLDILTLKTFYQELKHPNCKLQRLLLKFVVFPEGYDSTFSFLTHKQNLMHLDLKGSNIEDHGVKLLCEALKHPECKLQNLRLEACNLTAICCLAISKALIKSQSLVFLNLSTNNLLDSGVTLLCEALGHPECHLERLSLESCGLTETSCEDLSLALIRNKRLTHLCLADNSVGDRGVKLLSAALKNPECTLQSLVLRRCHFTSLSGEYLSASLLHNKSLIHLDLGSNSLQDCGVNLLCNVFHQQSCNLQDVELMSCVLTTECCLDLACAFLHSPSLSSLDLGYNDLQDEGVQILCEALRNPKCNLQKLGLEYCGLTSLCCQDLSSALLSNQKLIKMNLTQNNLGHEGIKTLCEVLTCPECKLQVLGLCKDAFDNKSRRLLEAVGVRNPNLAIKPSYNYNEYGSWWRCF</sequence>
<feature type="domain" description="NACHT" evidence="7">
    <location>
        <begin position="175"/>
        <end position="306"/>
    </location>
</feature>
<evidence type="ECO:0000256" key="4">
    <source>
        <dbReference type="ARBA" id="ARBA00022741"/>
    </source>
</evidence>
<dbReference type="InterPro" id="IPR027417">
    <property type="entry name" value="P-loop_NTPase"/>
</dbReference>
<dbReference type="InterPro" id="IPR032675">
    <property type="entry name" value="LRR_dom_sf"/>
</dbReference>
<gene>
    <name evidence="8" type="primary">NLRP14</name>
</gene>
<dbReference type="GO" id="GO:0050727">
    <property type="term" value="P:regulation of inflammatory response"/>
    <property type="evidence" value="ECO:0007669"/>
    <property type="project" value="TreeGrafter"/>
</dbReference>
<dbReference type="Pfam" id="PF17779">
    <property type="entry name" value="WHD_NOD2"/>
    <property type="match status" value="1"/>
</dbReference>
<dbReference type="InterPro" id="IPR004020">
    <property type="entry name" value="DAPIN"/>
</dbReference>
<dbReference type="Gene3D" id="3.80.10.10">
    <property type="entry name" value="Ribonuclease Inhibitor"/>
    <property type="match status" value="1"/>
</dbReference>
<dbReference type="SMART" id="SM00368">
    <property type="entry name" value="LRR_RI"/>
    <property type="match status" value="10"/>
</dbReference>
<dbReference type="GO" id="GO:0005524">
    <property type="term" value="F:ATP binding"/>
    <property type="evidence" value="ECO:0007669"/>
    <property type="project" value="UniProtKB-KW"/>
</dbReference>
<dbReference type="InterPro" id="IPR007111">
    <property type="entry name" value="NACHT_NTPase"/>
</dbReference>
<dbReference type="Gene3D" id="1.10.533.10">
    <property type="entry name" value="Death Domain, Fas"/>
    <property type="match status" value="1"/>
</dbReference>